<reference evidence="1 2" key="1">
    <citation type="journal article" date="2022" name="Hortic Res">
        <title>A haplotype resolved chromosomal level avocado genome allows analysis of novel avocado genes.</title>
        <authorList>
            <person name="Nath O."/>
            <person name="Fletcher S.J."/>
            <person name="Hayward A."/>
            <person name="Shaw L.M."/>
            <person name="Masouleh A.K."/>
            <person name="Furtado A."/>
            <person name="Henry R.J."/>
            <person name="Mitter N."/>
        </authorList>
    </citation>
    <scope>NUCLEOTIDE SEQUENCE [LARGE SCALE GENOMIC DNA]</scope>
    <source>
        <strain evidence="2">cv. Hass</strain>
    </source>
</reference>
<evidence type="ECO:0000313" key="1">
    <source>
        <dbReference type="EMBL" id="KAJ8634023.1"/>
    </source>
</evidence>
<protein>
    <submittedName>
        <fullName evidence="1">Uncharacterized protein</fullName>
    </submittedName>
</protein>
<dbReference type="Proteomes" id="UP001234297">
    <property type="component" value="Chromosome 8"/>
</dbReference>
<keyword evidence="2" id="KW-1185">Reference proteome</keyword>
<proteinExistence type="predicted"/>
<organism evidence="1 2">
    <name type="scientific">Persea americana</name>
    <name type="common">Avocado</name>
    <dbReference type="NCBI Taxonomy" id="3435"/>
    <lineage>
        <taxon>Eukaryota</taxon>
        <taxon>Viridiplantae</taxon>
        <taxon>Streptophyta</taxon>
        <taxon>Embryophyta</taxon>
        <taxon>Tracheophyta</taxon>
        <taxon>Spermatophyta</taxon>
        <taxon>Magnoliopsida</taxon>
        <taxon>Magnoliidae</taxon>
        <taxon>Laurales</taxon>
        <taxon>Lauraceae</taxon>
        <taxon>Persea</taxon>
    </lineage>
</organism>
<gene>
    <name evidence="1" type="ORF">MRB53_027359</name>
</gene>
<sequence>MIRKSGIRVKQKRELETMKERNLQVDRRHGKRSIPPNISQGRTHESGSSANFPPFDTARAEHDMTAMVSALTHVIGTTDMETNPPGSGYPLQVPQSGVAEQSSQEQDPPRRRYRGVRQRPWGKWASEIRDPNKAARVWLGTFDTAEEAALAYDEAALRFKGAKAKLNFPERVQGQTHVGFFYDDQSHISPQPQPPPPPPPAANAYLPPHAQSSYSDYLPYAQFLSSKDEDLQYAAAASSLYNYQDFSSMSSSSSDPSQFSSQFGSSASSSSSTSETAEYGRFMDSSHHPRDYYR</sequence>
<dbReference type="EMBL" id="CM056816">
    <property type="protein sequence ID" value="KAJ8634023.1"/>
    <property type="molecule type" value="Genomic_DNA"/>
</dbReference>
<name>A0ACC2LLE1_PERAE</name>
<evidence type="ECO:0000313" key="2">
    <source>
        <dbReference type="Proteomes" id="UP001234297"/>
    </source>
</evidence>
<comment type="caution">
    <text evidence="1">The sequence shown here is derived from an EMBL/GenBank/DDBJ whole genome shotgun (WGS) entry which is preliminary data.</text>
</comment>
<accession>A0ACC2LLE1</accession>